<accession>A0ABP0Z8W7</accession>
<organism evidence="1 2">
    <name type="scientific">Citrullus colocynthis</name>
    <name type="common">colocynth</name>
    <dbReference type="NCBI Taxonomy" id="252529"/>
    <lineage>
        <taxon>Eukaryota</taxon>
        <taxon>Viridiplantae</taxon>
        <taxon>Streptophyta</taxon>
        <taxon>Embryophyta</taxon>
        <taxon>Tracheophyta</taxon>
        <taxon>Spermatophyta</taxon>
        <taxon>Magnoliopsida</taxon>
        <taxon>eudicotyledons</taxon>
        <taxon>Gunneridae</taxon>
        <taxon>Pentapetalae</taxon>
        <taxon>rosids</taxon>
        <taxon>fabids</taxon>
        <taxon>Cucurbitales</taxon>
        <taxon>Cucurbitaceae</taxon>
        <taxon>Benincaseae</taxon>
        <taxon>Citrullus</taxon>
    </lineage>
</organism>
<keyword evidence="2" id="KW-1185">Reference proteome</keyword>
<evidence type="ECO:0000313" key="1">
    <source>
        <dbReference type="EMBL" id="CAK9329218.1"/>
    </source>
</evidence>
<reference evidence="1 2" key="1">
    <citation type="submission" date="2024-03" db="EMBL/GenBank/DDBJ databases">
        <authorList>
            <person name="Gkanogiannis A."/>
            <person name="Becerra Lopez-Lavalle L."/>
        </authorList>
    </citation>
    <scope>NUCLEOTIDE SEQUENCE [LARGE SCALE GENOMIC DNA]</scope>
</reference>
<protein>
    <submittedName>
        <fullName evidence="1">Uncharacterized protein</fullName>
    </submittedName>
</protein>
<dbReference type="PANTHER" id="PTHR43675">
    <property type="entry name" value="ARSENITE METHYLTRANSFERASE"/>
    <property type="match status" value="1"/>
</dbReference>
<dbReference type="PANTHER" id="PTHR43675:SF30">
    <property type="entry name" value="CYCLOPROPANE-FATTY-ACYL-PHOSPHOLIPID SYNTHASE"/>
    <property type="match status" value="1"/>
</dbReference>
<dbReference type="InterPro" id="IPR026669">
    <property type="entry name" value="Arsenite_MeTrfase-like"/>
</dbReference>
<name>A0ABP0Z8W7_9ROSI</name>
<gene>
    <name evidence="1" type="ORF">CITCOLO1_LOCUS21658</name>
</gene>
<dbReference type="EMBL" id="OZ021743">
    <property type="protein sequence ID" value="CAK9329218.1"/>
    <property type="molecule type" value="Genomic_DNA"/>
</dbReference>
<proteinExistence type="predicted"/>
<evidence type="ECO:0000313" key="2">
    <source>
        <dbReference type="Proteomes" id="UP001642487"/>
    </source>
</evidence>
<dbReference type="Proteomes" id="UP001642487">
    <property type="component" value="Chromosome 9"/>
</dbReference>
<sequence length="117" mass="13411">MGQSKWSFNYLEVLENNSGIDRNETSGRFQCVVQFGVVLLKEFSASQLSQSSPFVEIIIYFSKILQLGFDESFIRTWEYYFDNNAAGIKSRTLANYQIVYSRPGNICCSIQFQSSSQ</sequence>